<feature type="region of interest" description="Disordered" evidence="1">
    <location>
        <begin position="580"/>
        <end position="640"/>
    </location>
</feature>
<dbReference type="Pfam" id="PF01636">
    <property type="entry name" value="APH"/>
    <property type="match status" value="1"/>
</dbReference>
<name>A0A427XW17_9TREE</name>
<dbReference type="Gene3D" id="3.90.1200.10">
    <property type="match status" value="1"/>
</dbReference>
<accession>A0A427XW17</accession>
<sequence>MSSPFYKLVGKTCSDHHQLFGLIARIGESPIATAALRLRPSAQSCSIRLPMLSGFKTDYLDELRDTMGGCNLHIPVEFDDGVTWYARVRLQHGLCSRDEMRLVMHSEYTTMKMMKEIAPKYVPDVWMPEQPDAIEYFFVERVDNASCPKIVLSGTGRQTTKAIHDIADYLLQVAKRPFPAIGSLYPRQGEGAQEGVPVSDTSVLAFSVDIWSTGLIRFGPFATSGDAYSTRISCYIQLLETSTEPMPDRVFTYLISLEMLALIAQCPEMAQSGPSYLKHCDDHLGNLLLRNDGSLAALIDWEYASTAPLDEAFVAPWCLLDWPRFKAGNNHLSLGEKQLHDIFLEHGRAELANAVTAGRKYHRLRQIIEFEPDGITLETLWALRTAFLGEEGAGPRPEDVNEWLQLAMERYGNDPGLDRVFDIIVTSAWSVAKDTEAAAQSAQLVAGELQCAMVANSQCPSGPWPPWAIDHPVGFGVRVRLFNAVKVPRLRTVVTAARAAADNARVHAAKAAGYSAEARGAYDALQAAMLSVHELGFSGEILKGKYVDRSLSYDPVIASVRWTALVNVLGDAANATEAAAQKAEEALGRSPQEGGSPHPSPTSLVPVTPPESNAESGEGGNSDEHLPWSTEVGAQDPYHKVLDDLREKEKKDEQMEKDVADLVKRFQSED</sequence>
<dbReference type="InterPro" id="IPR051678">
    <property type="entry name" value="AGP_Transferase"/>
</dbReference>
<dbReference type="AlphaFoldDB" id="A0A427XW17"/>
<organism evidence="3 4">
    <name type="scientific">Apiotrichum porosum</name>
    <dbReference type="NCBI Taxonomy" id="105984"/>
    <lineage>
        <taxon>Eukaryota</taxon>
        <taxon>Fungi</taxon>
        <taxon>Dikarya</taxon>
        <taxon>Basidiomycota</taxon>
        <taxon>Agaricomycotina</taxon>
        <taxon>Tremellomycetes</taxon>
        <taxon>Trichosporonales</taxon>
        <taxon>Trichosporonaceae</taxon>
        <taxon>Apiotrichum</taxon>
    </lineage>
</organism>
<evidence type="ECO:0000256" key="1">
    <source>
        <dbReference type="SAM" id="MobiDB-lite"/>
    </source>
</evidence>
<comment type="caution">
    <text evidence="3">The sequence shown here is derived from an EMBL/GenBank/DDBJ whole genome shotgun (WGS) entry which is preliminary data.</text>
</comment>
<dbReference type="RefSeq" id="XP_028477040.1">
    <property type="nucleotide sequence ID" value="XM_028622148.1"/>
</dbReference>
<protein>
    <recommendedName>
        <fullName evidence="2">Aminoglycoside phosphotransferase domain-containing protein</fullName>
    </recommendedName>
</protein>
<reference evidence="3 4" key="1">
    <citation type="submission" date="2018-11" db="EMBL/GenBank/DDBJ databases">
        <title>Genome sequence of Apiotrichum porosum DSM 27194.</title>
        <authorList>
            <person name="Aliyu H."/>
            <person name="Gorte O."/>
            <person name="Ochsenreither K."/>
        </authorList>
    </citation>
    <scope>NUCLEOTIDE SEQUENCE [LARGE SCALE GENOMIC DNA]</scope>
    <source>
        <strain evidence="3 4">DSM 27194</strain>
    </source>
</reference>
<evidence type="ECO:0000313" key="3">
    <source>
        <dbReference type="EMBL" id="RSH83088.1"/>
    </source>
</evidence>
<dbReference type="PANTHER" id="PTHR21310:SF15">
    <property type="entry name" value="AMINOGLYCOSIDE PHOSPHOTRANSFERASE DOMAIN-CONTAINING PROTEIN"/>
    <property type="match status" value="1"/>
</dbReference>
<evidence type="ECO:0000313" key="4">
    <source>
        <dbReference type="Proteomes" id="UP000279236"/>
    </source>
</evidence>
<dbReference type="InterPro" id="IPR011009">
    <property type="entry name" value="Kinase-like_dom_sf"/>
</dbReference>
<dbReference type="SUPFAM" id="SSF56112">
    <property type="entry name" value="Protein kinase-like (PK-like)"/>
    <property type="match status" value="1"/>
</dbReference>
<evidence type="ECO:0000259" key="2">
    <source>
        <dbReference type="Pfam" id="PF01636"/>
    </source>
</evidence>
<feature type="domain" description="Aminoglycoside phosphotransferase" evidence="2">
    <location>
        <begin position="258"/>
        <end position="309"/>
    </location>
</feature>
<dbReference type="InterPro" id="IPR002575">
    <property type="entry name" value="Aminoglycoside_PTrfase"/>
</dbReference>
<dbReference type="PANTHER" id="PTHR21310">
    <property type="entry name" value="AMINOGLYCOSIDE PHOSPHOTRANSFERASE-RELATED-RELATED"/>
    <property type="match status" value="1"/>
</dbReference>
<feature type="compositionally biased region" description="Low complexity" evidence="1">
    <location>
        <begin position="601"/>
        <end position="612"/>
    </location>
</feature>
<dbReference type="Proteomes" id="UP000279236">
    <property type="component" value="Unassembled WGS sequence"/>
</dbReference>
<gene>
    <name evidence="3" type="ORF">EHS24_006745</name>
</gene>
<dbReference type="GeneID" id="39591288"/>
<dbReference type="EMBL" id="RSCE01000004">
    <property type="protein sequence ID" value="RSH83088.1"/>
    <property type="molecule type" value="Genomic_DNA"/>
</dbReference>
<keyword evidence="4" id="KW-1185">Reference proteome</keyword>
<dbReference type="OrthoDB" id="2564497at2759"/>
<proteinExistence type="predicted"/>
<dbReference type="STRING" id="105984.A0A427XW17"/>